<name>A0A480ANR1_9BURK</name>
<evidence type="ECO:0000313" key="2">
    <source>
        <dbReference type="EMBL" id="GCL63043.1"/>
    </source>
</evidence>
<dbReference type="Pfam" id="PF06532">
    <property type="entry name" value="NrsF"/>
    <property type="match status" value="1"/>
</dbReference>
<feature type="transmembrane region" description="Helical" evidence="1">
    <location>
        <begin position="123"/>
        <end position="145"/>
    </location>
</feature>
<feature type="transmembrane region" description="Helical" evidence="1">
    <location>
        <begin position="62"/>
        <end position="80"/>
    </location>
</feature>
<keyword evidence="1" id="KW-1133">Transmembrane helix</keyword>
<dbReference type="AlphaFoldDB" id="A0A480ANR1"/>
<comment type="caution">
    <text evidence="2">The sequence shown here is derived from an EMBL/GenBank/DDBJ whole genome shotgun (WGS) entry which is preliminary data.</text>
</comment>
<reference evidence="3" key="1">
    <citation type="submission" date="2019-03" db="EMBL/GenBank/DDBJ databases">
        <title>Aquabacterium pictum sp.nov., the first bacteriochlorophyll a-containing freshwater bacterium in the genus Aquabacterium of the class Betaproteobacteria.</title>
        <authorList>
            <person name="Hirose S."/>
            <person name="Tank M."/>
            <person name="Hara E."/>
            <person name="Tamaki H."/>
            <person name="Takaichi S."/>
            <person name="Haruta S."/>
            <person name="Hanada S."/>
        </authorList>
    </citation>
    <scope>NUCLEOTIDE SEQUENCE [LARGE SCALE GENOMIC DNA]</scope>
    <source>
        <strain evidence="3">W35</strain>
    </source>
</reference>
<dbReference type="InterPro" id="IPR009495">
    <property type="entry name" value="NrsF"/>
</dbReference>
<accession>A0A480ANR1</accession>
<dbReference type="OrthoDB" id="6059252at2"/>
<feature type="transmembrane region" description="Helical" evidence="1">
    <location>
        <begin position="29"/>
        <end position="50"/>
    </location>
</feature>
<organism evidence="2 3">
    <name type="scientific">Pseudaquabacterium pictum</name>
    <dbReference type="NCBI Taxonomy" id="2315236"/>
    <lineage>
        <taxon>Bacteria</taxon>
        <taxon>Pseudomonadati</taxon>
        <taxon>Pseudomonadota</taxon>
        <taxon>Betaproteobacteria</taxon>
        <taxon>Burkholderiales</taxon>
        <taxon>Sphaerotilaceae</taxon>
        <taxon>Pseudaquabacterium</taxon>
    </lineage>
</organism>
<dbReference type="Proteomes" id="UP000301751">
    <property type="component" value="Unassembled WGS sequence"/>
</dbReference>
<evidence type="ECO:0008006" key="4">
    <source>
        <dbReference type="Google" id="ProtNLM"/>
    </source>
</evidence>
<keyword evidence="1" id="KW-0472">Membrane</keyword>
<keyword evidence="3" id="KW-1185">Reference proteome</keyword>
<sequence>MKTDALIDLLARDAGPAPRALAARRLSPAAAAGLLMSAAISIAWFGVIPAPMFATAVPWTKMAYAGALALAAGWLTARLSRPAAPTAQPRRLTVLVLLAMAAVGGVSLAATPPGARLDGLLGHSWASCPWSVLALSLPALAAALWSVRGLAPTRPRAAGFAAGLLAGSVGAFGYALSCPEASPAFVAVWYTLGIAVTGAVGAALGPRLLRW</sequence>
<feature type="transmembrane region" description="Helical" evidence="1">
    <location>
        <begin position="188"/>
        <end position="209"/>
    </location>
</feature>
<dbReference type="EMBL" id="BJCL01000004">
    <property type="protein sequence ID" value="GCL63043.1"/>
    <property type="molecule type" value="Genomic_DNA"/>
</dbReference>
<gene>
    <name evidence="2" type="ORF">AQPW35_21240</name>
</gene>
<proteinExistence type="predicted"/>
<evidence type="ECO:0000313" key="3">
    <source>
        <dbReference type="Proteomes" id="UP000301751"/>
    </source>
</evidence>
<evidence type="ECO:0000256" key="1">
    <source>
        <dbReference type="SAM" id="Phobius"/>
    </source>
</evidence>
<feature type="transmembrane region" description="Helical" evidence="1">
    <location>
        <begin position="92"/>
        <end position="111"/>
    </location>
</feature>
<feature type="transmembrane region" description="Helical" evidence="1">
    <location>
        <begin position="157"/>
        <end position="176"/>
    </location>
</feature>
<keyword evidence="1" id="KW-0812">Transmembrane</keyword>
<protein>
    <recommendedName>
        <fullName evidence="4">DUF1109 domain-containing protein</fullName>
    </recommendedName>
</protein>
<dbReference type="RefSeq" id="WP_137732794.1">
    <property type="nucleotide sequence ID" value="NZ_BJCL01000004.1"/>
</dbReference>